<evidence type="ECO:0000256" key="2">
    <source>
        <dbReference type="ARBA" id="ARBA00022448"/>
    </source>
</evidence>
<name>A0AAJ5WRU8_9BACT</name>
<dbReference type="InterPro" id="IPR023997">
    <property type="entry name" value="TonB-dep_OMP_SusC/RagA_CS"/>
</dbReference>
<organism evidence="10 11">
    <name type="scientific">Candidatus Pseudobacter hemicellulosilyticus</name>
    <dbReference type="NCBI Taxonomy" id="3121375"/>
    <lineage>
        <taxon>Bacteria</taxon>
        <taxon>Pseudomonadati</taxon>
        <taxon>Bacteroidota</taxon>
        <taxon>Chitinophagia</taxon>
        <taxon>Chitinophagales</taxon>
        <taxon>Chitinophagaceae</taxon>
        <taxon>Pseudobacter</taxon>
    </lineage>
</organism>
<dbReference type="InterPro" id="IPR036942">
    <property type="entry name" value="Beta-barrel_TonB_sf"/>
</dbReference>
<dbReference type="NCBIfam" id="TIGR04056">
    <property type="entry name" value="OMP_RagA_SusC"/>
    <property type="match status" value="1"/>
</dbReference>
<evidence type="ECO:0000256" key="1">
    <source>
        <dbReference type="ARBA" id="ARBA00004571"/>
    </source>
</evidence>
<feature type="chain" id="PRO_5042536723" evidence="8">
    <location>
        <begin position="23"/>
        <end position="1044"/>
    </location>
</feature>
<evidence type="ECO:0000256" key="4">
    <source>
        <dbReference type="ARBA" id="ARBA00022692"/>
    </source>
</evidence>
<gene>
    <name evidence="10" type="ORF">P0Y53_18910</name>
</gene>
<dbReference type="Proteomes" id="UP001220610">
    <property type="component" value="Chromosome"/>
</dbReference>
<dbReference type="GO" id="GO:0009279">
    <property type="term" value="C:cell outer membrane"/>
    <property type="evidence" value="ECO:0007669"/>
    <property type="project" value="UniProtKB-SubCell"/>
</dbReference>
<comment type="similarity">
    <text evidence="7">Belongs to the TonB-dependent receptor family.</text>
</comment>
<dbReference type="NCBIfam" id="TIGR04057">
    <property type="entry name" value="SusC_RagA_signa"/>
    <property type="match status" value="1"/>
</dbReference>
<feature type="domain" description="TonB-dependent receptor plug" evidence="9">
    <location>
        <begin position="117"/>
        <end position="249"/>
    </location>
</feature>
<dbReference type="Pfam" id="PF07715">
    <property type="entry name" value="Plug"/>
    <property type="match status" value="1"/>
</dbReference>
<dbReference type="InterPro" id="IPR037066">
    <property type="entry name" value="Plug_dom_sf"/>
</dbReference>
<dbReference type="Gene3D" id="2.170.130.10">
    <property type="entry name" value="TonB-dependent receptor, plug domain"/>
    <property type="match status" value="1"/>
</dbReference>
<dbReference type="InterPro" id="IPR012910">
    <property type="entry name" value="Plug_dom"/>
</dbReference>
<evidence type="ECO:0000256" key="5">
    <source>
        <dbReference type="ARBA" id="ARBA00023136"/>
    </source>
</evidence>
<evidence type="ECO:0000313" key="11">
    <source>
        <dbReference type="Proteomes" id="UP001220610"/>
    </source>
</evidence>
<keyword evidence="3 7" id="KW-1134">Transmembrane beta strand</keyword>
<comment type="subcellular location">
    <subcellularLocation>
        <location evidence="1 7">Cell outer membrane</location>
        <topology evidence="1 7">Multi-pass membrane protein</topology>
    </subcellularLocation>
</comment>
<evidence type="ECO:0000256" key="6">
    <source>
        <dbReference type="ARBA" id="ARBA00023237"/>
    </source>
</evidence>
<keyword evidence="2 7" id="KW-0813">Transport</keyword>
<keyword evidence="6 7" id="KW-0998">Cell outer membrane</keyword>
<evidence type="ECO:0000256" key="8">
    <source>
        <dbReference type="SAM" id="SignalP"/>
    </source>
</evidence>
<dbReference type="InterPro" id="IPR039426">
    <property type="entry name" value="TonB-dep_rcpt-like"/>
</dbReference>
<keyword evidence="4 7" id="KW-0812">Transmembrane</keyword>
<dbReference type="Pfam" id="PF13715">
    <property type="entry name" value="CarbopepD_reg_2"/>
    <property type="match status" value="1"/>
</dbReference>
<dbReference type="EMBL" id="CP119311">
    <property type="protein sequence ID" value="WEK34562.1"/>
    <property type="molecule type" value="Genomic_DNA"/>
</dbReference>
<dbReference type="AlphaFoldDB" id="A0AAJ5WRU8"/>
<evidence type="ECO:0000259" key="9">
    <source>
        <dbReference type="Pfam" id="PF07715"/>
    </source>
</evidence>
<dbReference type="SUPFAM" id="SSF49464">
    <property type="entry name" value="Carboxypeptidase regulatory domain-like"/>
    <property type="match status" value="1"/>
</dbReference>
<proteinExistence type="inferred from homology"/>
<dbReference type="InterPro" id="IPR008969">
    <property type="entry name" value="CarboxyPept-like_regulatory"/>
</dbReference>
<evidence type="ECO:0000256" key="3">
    <source>
        <dbReference type="ARBA" id="ARBA00022452"/>
    </source>
</evidence>
<dbReference type="PROSITE" id="PS52016">
    <property type="entry name" value="TONB_DEPENDENT_REC_3"/>
    <property type="match status" value="1"/>
</dbReference>
<protein>
    <submittedName>
        <fullName evidence="10">SusC/RagA family TonB-linked outer membrane protein</fullName>
    </submittedName>
</protein>
<dbReference type="Gene3D" id="2.40.170.20">
    <property type="entry name" value="TonB-dependent receptor, beta-barrel domain"/>
    <property type="match status" value="1"/>
</dbReference>
<evidence type="ECO:0000313" key="10">
    <source>
        <dbReference type="EMBL" id="WEK34562.1"/>
    </source>
</evidence>
<accession>A0AAJ5WRU8</accession>
<feature type="signal peptide" evidence="8">
    <location>
        <begin position="1"/>
        <end position="22"/>
    </location>
</feature>
<dbReference type="SUPFAM" id="SSF56935">
    <property type="entry name" value="Porins"/>
    <property type="match status" value="1"/>
</dbReference>
<sequence>MKKLLCLLLFVCTAPYFQGLSAQEKKWVSGTLKDRNGNPVIAATITEKGTSNQVVSDATGAFRLQVAPSATLVISSVGYAGFETGVGESSTLNLIMELGSQGLDEVVVTALGIKRQKKSLGYAVQEVKSQTLIEAREPNVTNALAGVVAGMQIVRSNNGPAGSSRINLRGLNSFSPRTQPLIVVDGIPVDNFVGETNNVTGKPNSDAFNPSLDMGNGLSDINANDIESISVLKGPSAAALYGSRAGNGAILITTRSGGKTPGLGISVSSTLGIETMFLKPDRQSSFAQGSLGAYEPTGGLSWGPKITGQTVTNWKGEQEQLAAYDNLSNFFDKNGINHAQNISFQQQINKTSVYTSLGYFNDKSLIPGVKLSRLNLTARAVSKFGKDDRWTTDTKIQYINSDARNRPIAGINYSNYATQMMTMPVSMDVRQFEPAVNDANNMLWYVTSNQINPYWATRYNTNQDIRDRFIMSGSLKYNFTSWLDAEVKVGTDKYNTNYESKLYAGSPLGQNGRYSTGKQTFTETNYSTLITAKKDNVFGKLGGVITVGGNIMDRQGSNLKVDAGELFIPNLFKATNGKDNPTISDEVVKQKINSVYGSVGLNWGGYLFLDVTARNDWSSTLSVDNRSFFYPSFSLSYLLTESISGLPGWLSYAKLRATYAAVGNSLQPYELYNTYNIDKDPNNNPIAGRKETLYDPDVRSELIKSIELGTELRFMDNRIGLDFSYYKTNATYQLIDLPMDPASGYNFRKINAGDIQNQGFELMADARILTNPAGLNWSINVNFSSNRNKIINISDADSVTSYPVRVFDDLSIVSYKNELYGDMYGTRFLRVEDPASKDFGKLILSAAGLPQEDTRIVRLGNQSPTAMLGITNTFGYKGWNLGFLVDARFGGKIFSATRAALQRSGVAAETVVNGERADLVVDGVVADGSGGYAANTVAVDPQRYWEAITNAGNLGIVEANLYDATNIRLRNVQLSYDLPRKLLQKTPLQRARVGISCNNVWMIKHDLGGIDPESVFATGINAQGFENGNPPTTRSFLINLSLSF</sequence>
<keyword evidence="5 7" id="KW-0472">Membrane</keyword>
<dbReference type="InterPro" id="IPR023996">
    <property type="entry name" value="TonB-dep_OMP_SusC/RagA"/>
</dbReference>
<dbReference type="Gene3D" id="2.60.40.1120">
    <property type="entry name" value="Carboxypeptidase-like, regulatory domain"/>
    <property type="match status" value="1"/>
</dbReference>
<evidence type="ECO:0000256" key="7">
    <source>
        <dbReference type="PROSITE-ProRule" id="PRU01360"/>
    </source>
</evidence>
<reference evidence="10" key="1">
    <citation type="submission" date="2023-03" db="EMBL/GenBank/DDBJ databases">
        <title>Andean soil-derived lignocellulolytic bacterial consortium as a source of novel taxa and putative plastic-active enzymes.</title>
        <authorList>
            <person name="Diaz-Garcia L."/>
            <person name="Chuvochina M."/>
            <person name="Feuerriegel G."/>
            <person name="Bunk B."/>
            <person name="Sproer C."/>
            <person name="Streit W.R."/>
            <person name="Rodriguez L.M."/>
            <person name="Overmann J."/>
            <person name="Jimenez D.J."/>
        </authorList>
    </citation>
    <scope>NUCLEOTIDE SEQUENCE</scope>
    <source>
        <strain evidence="10">MAG 7</strain>
    </source>
</reference>
<keyword evidence="8" id="KW-0732">Signal</keyword>